<feature type="compositionally biased region" description="Low complexity" evidence="1">
    <location>
        <begin position="43"/>
        <end position="64"/>
    </location>
</feature>
<dbReference type="EMBL" id="JANPWB010000006">
    <property type="protein sequence ID" value="KAJ1179003.1"/>
    <property type="molecule type" value="Genomic_DNA"/>
</dbReference>
<feature type="region of interest" description="Disordered" evidence="1">
    <location>
        <begin position="39"/>
        <end position="71"/>
    </location>
</feature>
<feature type="non-terminal residue" evidence="2">
    <location>
        <position position="89"/>
    </location>
</feature>
<keyword evidence="3" id="KW-1185">Reference proteome</keyword>
<evidence type="ECO:0000256" key="1">
    <source>
        <dbReference type="SAM" id="MobiDB-lite"/>
    </source>
</evidence>
<evidence type="ECO:0000313" key="2">
    <source>
        <dbReference type="EMBL" id="KAJ1179003.1"/>
    </source>
</evidence>
<reference evidence="2" key="1">
    <citation type="journal article" date="2022" name="bioRxiv">
        <title>Sequencing and chromosome-scale assembly of the giantPleurodeles waltlgenome.</title>
        <authorList>
            <person name="Brown T."/>
            <person name="Elewa A."/>
            <person name="Iarovenko S."/>
            <person name="Subramanian E."/>
            <person name="Araus A.J."/>
            <person name="Petzold A."/>
            <person name="Susuki M."/>
            <person name="Suzuki K.-i.T."/>
            <person name="Hayashi T."/>
            <person name="Toyoda A."/>
            <person name="Oliveira C."/>
            <person name="Osipova E."/>
            <person name="Leigh N.D."/>
            <person name="Simon A."/>
            <person name="Yun M.H."/>
        </authorList>
    </citation>
    <scope>NUCLEOTIDE SEQUENCE</scope>
    <source>
        <strain evidence="2">20211129_DDA</strain>
        <tissue evidence="2">Liver</tissue>
    </source>
</reference>
<evidence type="ECO:0000313" key="3">
    <source>
        <dbReference type="Proteomes" id="UP001066276"/>
    </source>
</evidence>
<accession>A0AAV7TTI6</accession>
<feature type="non-terminal residue" evidence="2">
    <location>
        <position position="1"/>
    </location>
</feature>
<sequence>DFIPYTCKVNRRRREHGYPQLPGRTEPCLYLVTNQIHANRGKPSSSSLSTGSTAATTPSSGSSSCRKGTWRRKAKLWSMEQAMMMSHTF</sequence>
<comment type="caution">
    <text evidence="2">The sequence shown here is derived from an EMBL/GenBank/DDBJ whole genome shotgun (WGS) entry which is preliminary data.</text>
</comment>
<dbReference type="AlphaFoldDB" id="A0AAV7TTI6"/>
<name>A0AAV7TTI6_PLEWA</name>
<dbReference type="Proteomes" id="UP001066276">
    <property type="component" value="Chromosome 3_2"/>
</dbReference>
<gene>
    <name evidence="2" type="ORF">NDU88_004242</name>
</gene>
<organism evidence="2 3">
    <name type="scientific">Pleurodeles waltl</name>
    <name type="common">Iberian ribbed newt</name>
    <dbReference type="NCBI Taxonomy" id="8319"/>
    <lineage>
        <taxon>Eukaryota</taxon>
        <taxon>Metazoa</taxon>
        <taxon>Chordata</taxon>
        <taxon>Craniata</taxon>
        <taxon>Vertebrata</taxon>
        <taxon>Euteleostomi</taxon>
        <taxon>Amphibia</taxon>
        <taxon>Batrachia</taxon>
        <taxon>Caudata</taxon>
        <taxon>Salamandroidea</taxon>
        <taxon>Salamandridae</taxon>
        <taxon>Pleurodelinae</taxon>
        <taxon>Pleurodeles</taxon>
    </lineage>
</organism>
<proteinExistence type="predicted"/>
<protein>
    <submittedName>
        <fullName evidence="2">Uncharacterized protein</fullName>
    </submittedName>
</protein>